<evidence type="ECO:0000313" key="2">
    <source>
        <dbReference type="EMBL" id="MEI9403328.1"/>
    </source>
</evidence>
<keyword evidence="3" id="KW-1185">Reference proteome</keyword>
<keyword evidence="1" id="KW-0812">Transmembrane</keyword>
<keyword evidence="1" id="KW-1133">Transmembrane helix</keyword>
<dbReference type="Proteomes" id="UP001366503">
    <property type="component" value="Unassembled WGS sequence"/>
</dbReference>
<name>A0ABU8KDK3_9HYPH</name>
<sequence length="464" mass="51425">MIVANKAPGVHCVEHQVGTTTFANVFHTEQSLRMRTAVAAVGGFILLALAWVTAIANREHATEQLSFTKDAYVDHGTYFRLKVDFAYKGEQQHYDIVVGCNVLNIHYKDSSSTYEAGLTPTVWGQRMSDGKAVVVRAPDTCRGDTTANGGVPADFLPVMIVYDNADTMAFGIGYMTDDAYRSPKSVLRFDKATVERATRAEFDAFRATGPQNIITRSQYHSAQNDYQLALLGLPRSYPAFGRSCSAFSRWKLAEPEREIVRKYRPANAARYWTISQTLLDTTTQASLTSEIREARKKAKKQTRDDGLALGVNGGFWQPDFGALRRDGTQLVGLKASSKGSSTTKAAAFYPADTSMRQDKWPVERTARIAVYEALQSVNTTNIDVDDGRNRGFAYCYLGDRPPTKELGDKVWALPATTTIDGKDVVAGAPEHWGYGFYRAELVFDGDEYVLERVLFNLESTRGDV</sequence>
<dbReference type="EMBL" id="JAPYKO010000008">
    <property type="protein sequence ID" value="MEI9403328.1"/>
    <property type="molecule type" value="Genomic_DNA"/>
</dbReference>
<feature type="transmembrane region" description="Helical" evidence="1">
    <location>
        <begin position="37"/>
        <end position="56"/>
    </location>
</feature>
<organism evidence="2 3">
    <name type="scientific">Mesorhizobium argentiipisi</name>
    <dbReference type="NCBI Taxonomy" id="3015175"/>
    <lineage>
        <taxon>Bacteria</taxon>
        <taxon>Pseudomonadati</taxon>
        <taxon>Pseudomonadota</taxon>
        <taxon>Alphaproteobacteria</taxon>
        <taxon>Hyphomicrobiales</taxon>
        <taxon>Phyllobacteriaceae</taxon>
        <taxon>Mesorhizobium</taxon>
    </lineage>
</organism>
<keyword evidence="1" id="KW-0472">Membrane</keyword>
<evidence type="ECO:0000256" key="1">
    <source>
        <dbReference type="SAM" id="Phobius"/>
    </source>
</evidence>
<reference evidence="2 3" key="1">
    <citation type="submission" date="2022-12" db="EMBL/GenBank/DDBJ databases">
        <authorList>
            <person name="Muema E."/>
        </authorList>
    </citation>
    <scope>NUCLEOTIDE SEQUENCE [LARGE SCALE GENOMIC DNA]</scope>
    <source>
        <strain evidence="3">1330</strain>
    </source>
</reference>
<protein>
    <recommendedName>
        <fullName evidence="4">DUF1254 domain-containing protein</fullName>
    </recommendedName>
</protein>
<comment type="caution">
    <text evidence="2">The sequence shown here is derived from an EMBL/GenBank/DDBJ whole genome shotgun (WGS) entry which is preliminary data.</text>
</comment>
<evidence type="ECO:0000313" key="3">
    <source>
        <dbReference type="Proteomes" id="UP001366503"/>
    </source>
</evidence>
<dbReference type="RefSeq" id="WP_337093716.1">
    <property type="nucleotide sequence ID" value="NZ_JAPYKO010000008.1"/>
</dbReference>
<gene>
    <name evidence="2" type="ORF">O7A05_14290</name>
</gene>
<evidence type="ECO:0008006" key="4">
    <source>
        <dbReference type="Google" id="ProtNLM"/>
    </source>
</evidence>
<accession>A0ABU8KDK3</accession>
<proteinExistence type="predicted"/>